<accession>A0A3G3DXI0</accession>
<evidence type="ECO:0008006" key="4">
    <source>
        <dbReference type="Google" id="ProtNLM"/>
    </source>
</evidence>
<reference evidence="2 3" key="1">
    <citation type="journal article" date="2019" name="Appl. Environ. Microbiol.">
        <title>Clinically Unreported Salmonellosis Outbreak Detected via Comparative Genomic Analysis of Municipal Wastewater Salmonella Isolates.</title>
        <authorList>
            <person name="Diemert S."/>
            <person name="Yan T."/>
        </authorList>
    </citation>
    <scope>NUCLEOTIDE SEQUENCE [LARGE SCALE GENOMIC DNA]</scope>
    <source>
        <strain evidence="2 3">HIY0083</strain>
    </source>
</reference>
<evidence type="ECO:0000313" key="3">
    <source>
        <dbReference type="Proteomes" id="UP000315048"/>
    </source>
</evidence>
<keyword evidence="1" id="KW-0472">Membrane</keyword>
<feature type="transmembrane region" description="Helical" evidence="1">
    <location>
        <begin position="179"/>
        <end position="196"/>
    </location>
</feature>
<dbReference type="AlphaFoldDB" id="A0A3G3DXI0"/>
<keyword evidence="1" id="KW-1133">Transmembrane helix</keyword>
<sequence length="483" mass="54275">MNNKLTMKAKLFLSVFVLFSFIYCLSLALKSGITSDAASMYLEALDMANGNWLLHGWTLSTVPFYFTETLWYAVLIKIIGYHQSTMWWAPVLVYTVVILIASLLIADKNNKVIGVLALLMCVSMPSPLASGLTLAMCIHVGCLLSSLLCVYLANKKNSIYLIAVLFISSLAMYSDPMYLYTFAAPYLVATGIAAYNMKKLENIRLIFVIILSIVIAKIISYLTVSNGILVTPGTLPPKFVDYNNILHNLDLFIQGIINYFDAFIFGREIGVESSFYAARFVIMVTWFVLLVISARKLFNKSLLDNYLIISTVLLPIAYIASNMVVDLATTRYLVFSFITGSILIGRLINTTSIKKLYICIAFAVLFVCNYSPIAFHKPNDQSSQLADYIYDNNLGDGYGTFWVASSVTVRGDNNVRPVAYDGENGEAFHWLSKNTWYRFKSRYVILSNSNDISKVARQFGEDYETVNIGNAHMVIYKDKRIIF</sequence>
<organism evidence="2 3">
    <name type="scientific">Salmonella enterica subsp. enterica serovar Tennessee</name>
    <dbReference type="NCBI Taxonomy" id="143221"/>
    <lineage>
        <taxon>Bacteria</taxon>
        <taxon>Pseudomonadati</taxon>
        <taxon>Pseudomonadota</taxon>
        <taxon>Gammaproteobacteria</taxon>
        <taxon>Enterobacterales</taxon>
        <taxon>Enterobacteriaceae</taxon>
        <taxon>Salmonella</taxon>
    </lineage>
</organism>
<feature type="transmembrane region" description="Helical" evidence="1">
    <location>
        <begin position="52"/>
        <end position="75"/>
    </location>
</feature>
<feature type="transmembrane region" description="Helical" evidence="1">
    <location>
        <begin position="356"/>
        <end position="375"/>
    </location>
</feature>
<keyword evidence="1" id="KW-0812">Transmembrane</keyword>
<name>A0A3G3DXI0_SALET</name>
<feature type="transmembrane region" description="Helical" evidence="1">
    <location>
        <begin position="157"/>
        <end position="173"/>
    </location>
</feature>
<proteinExistence type="predicted"/>
<feature type="transmembrane region" description="Helical" evidence="1">
    <location>
        <begin position="306"/>
        <end position="325"/>
    </location>
</feature>
<evidence type="ECO:0000256" key="1">
    <source>
        <dbReference type="SAM" id="Phobius"/>
    </source>
</evidence>
<dbReference type="Proteomes" id="UP000315048">
    <property type="component" value="Unassembled WGS sequence"/>
</dbReference>
<feature type="transmembrane region" description="Helical" evidence="1">
    <location>
        <begin position="331"/>
        <end position="349"/>
    </location>
</feature>
<feature type="transmembrane region" description="Helical" evidence="1">
    <location>
        <begin position="203"/>
        <end position="224"/>
    </location>
</feature>
<feature type="transmembrane region" description="Helical" evidence="1">
    <location>
        <begin position="126"/>
        <end position="150"/>
    </location>
</feature>
<protein>
    <recommendedName>
        <fullName evidence="4">Glycosyltransferase RgtA/B/C/D-like domain-containing protein</fullName>
    </recommendedName>
</protein>
<comment type="caution">
    <text evidence="2">The sequence shown here is derived from an EMBL/GenBank/DDBJ whole genome shotgun (WGS) entry which is preliminary data.</text>
</comment>
<dbReference type="EMBL" id="VCWZ02000009">
    <property type="protein sequence ID" value="TRI62148.1"/>
    <property type="molecule type" value="Genomic_DNA"/>
</dbReference>
<feature type="transmembrane region" description="Helical" evidence="1">
    <location>
        <begin position="275"/>
        <end position="294"/>
    </location>
</feature>
<feature type="transmembrane region" description="Helical" evidence="1">
    <location>
        <begin position="87"/>
        <end position="106"/>
    </location>
</feature>
<dbReference type="RefSeq" id="WP_001060564.1">
    <property type="nucleotide sequence ID" value="NZ_CP014994.1"/>
</dbReference>
<evidence type="ECO:0000313" key="2">
    <source>
        <dbReference type="EMBL" id="TRI62148.1"/>
    </source>
</evidence>
<gene>
    <name evidence="2" type="ORF">FG623_019460</name>
</gene>